<name>A0A934RS82_9BACT</name>
<accession>A0A934RS82</accession>
<dbReference type="EMBL" id="JAENIO010000007">
    <property type="protein sequence ID" value="MBK1833280.1"/>
    <property type="molecule type" value="Genomic_DNA"/>
</dbReference>
<evidence type="ECO:0000313" key="3">
    <source>
        <dbReference type="Proteomes" id="UP000604083"/>
    </source>
</evidence>
<gene>
    <name evidence="2" type="ORF">JIN78_04335</name>
</gene>
<protein>
    <submittedName>
        <fullName evidence="2">Uncharacterized protein</fullName>
    </submittedName>
</protein>
<feature type="region of interest" description="Disordered" evidence="1">
    <location>
        <begin position="39"/>
        <end position="75"/>
    </location>
</feature>
<keyword evidence="3" id="KW-1185">Reference proteome</keyword>
<reference evidence="2" key="1">
    <citation type="submission" date="2021-01" db="EMBL/GenBank/DDBJ databases">
        <title>Modified the classification status of verrucomicrobia.</title>
        <authorList>
            <person name="Feng X."/>
        </authorList>
    </citation>
    <scope>NUCLEOTIDE SEQUENCE</scope>
    <source>
        <strain evidence="2">KCTC 12986</strain>
    </source>
</reference>
<dbReference type="Proteomes" id="UP000604083">
    <property type="component" value="Unassembled WGS sequence"/>
</dbReference>
<evidence type="ECO:0000313" key="2">
    <source>
        <dbReference type="EMBL" id="MBK1833280.1"/>
    </source>
</evidence>
<organism evidence="2 3">
    <name type="scientific">Roseibacillus ishigakijimensis</name>
    <dbReference type="NCBI Taxonomy" id="454146"/>
    <lineage>
        <taxon>Bacteria</taxon>
        <taxon>Pseudomonadati</taxon>
        <taxon>Verrucomicrobiota</taxon>
        <taxon>Verrucomicrobiia</taxon>
        <taxon>Verrucomicrobiales</taxon>
        <taxon>Verrucomicrobiaceae</taxon>
        <taxon>Roseibacillus</taxon>
    </lineage>
</organism>
<comment type="caution">
    <text evidence="2">The sequence shown here is derived from an EMBL/GenBank/DDBJ whole genome shotgun (WGS) entry which is preliminary data.</text>
</comment>
<evidence type="ECO:0000256" key="1">
    <source>
        <dbReference type="SAM" id="MobiDB-lite"/>
    </source>
</evidence>
<dbReference type="RefSeq" id="WP_200390713.1">
    <property type="nucleotide sequence ID" value="NZ_JAENIO010000007.1"/>
</dbReference>
<sequence length="502" mass="52861">MKKIRHGKAIIGGAAGILTSLSLSAVEIDIDGRLANSEEESALEWGDNSGRGDSGTVNSVPVGTNRPDPVSDDDGTVTLTVTANIQDWRVHYSAGEYDAGEEWNVRSSHNGLDAEAALANEAYFSITLDTTANGFDLIDWESVSVSLWRNGSGADPTFQLAVDANDDGFDVGDLVGSPTTLEPGLAGASTLSLGRDDLPKGVMTAEVRLYHWGNGSPSGNMHLYDVVAGYEVAAGSGLELTLSQEEDGLEFTWPSLAGFQYDLRSSTDLTADPATWPLYDDGEKVYEDIVASETGTHVLSGVRQVGAQRFFVLVREPVPPLFAADFESDNGNFTVSTREGSDWEYGTPDTDSAGGRITTGANGSSACWGTVLGSASGDPESGEAAVKGFYLPQTETTLSTPVIDLTAVTTPVSLSYQEALDLAEGATAGVFVVDHATGEALGEALATASDGDSSEAPWTAVNDLPLPAEALGKAIRIEFRFQAGSEADYAGWYLDEIRLEAR</sequence>
<dbReference type="AlphaFoldDB" id="A0A934RS82"/>
<proteinExistence type="predicted"/>